<proteinExistence type="predicted"/>
<feature type="chain" id="PRO_5043019431" description="DUF8021 domain-containing protein" evidence="1">
    <location>
        <begin position="18"/>
        <end position="283"/>
    </location>
</feature>
<dbReference type="AlphaFoldDB" id="A0AAN6YLR3"/>
<evidence type="ECO:0000313" key="3">
    <source>
        <dbReference type="EMBL" id="KAK4221583.1"/>
    </source>
</evidence>
<gene>
    <name evidence="3" type="ORF">QBC38DRAFT_521780</name>
</gene>
<reference evidence="3" key="1">
    <citation type="journal article" date="2023" name="Mol. Phylogenet. Evol.">
        <title>Genome-scale phylogeny and comparative genomics of the fungal order Sordariales.</title>
        <authorList>
            <person name="Hensen N."/>
            <person name="Bonometti L."/>
            <person name="Westerberg I."/>
            <person name="Brannstrom I.O."/>
            <person name="Guillou S."/>
            <person name="Cros-Aarteil S."/>
            <person name="Calhoun S."/>
            <person name="Haridas S."/>
            <person name="Kuo A."/>
            <person name="Mondo S."/>
            <person name="Pangilinan J."/>
            <person name="Riley R."/>
            <person name="LaButti K."/>
            <person name="Andreopoulos B."/>
            <person name="Lipzen A."/>
            <person name="Chen C."/>
            <person name="Yan M."/>
            <person name="Daum C."/>
            <person name="Ng V."/>
            <person name="Clum A."/>
            <person name="Steindorff A."/>
            <person name="Ohm R.A."/>
            <person name="Martin F."/>
            <person name="Silar P."/>
            <person name="Natvig D.O."/>
            <person name="Lalanne C."/>
            <person name="Gautier V."/>
            <person name="Ament-Velasquez S.L."/>
            <person name="Kruys A."/>
            <person name="Hutchinson M.I."/>
            <person name="Powell A.J."/>
            <person name="Barry K."/>
            <person name="Miller A.N."/>
            <person name="Grigoriev I.V."/>
            <person name="Debuchy R."/>
            <person name="Gladieux P."/>
            <person name="Hiltunen Thoren M."/>
            <person name="Johannesson H."/>
        </authorList>
    </citation>
    <scope>NUCLEOTIDE SEQUENCE</scope>
    <source>
        <strain evidence="3">CBS 990.96</strain>
    </source>
</reference>
<name>A0AAN6YLR3_9PEZI</name>
<comment type="caution">
    <text evidence="3">The sequence shown here is derived from an EMBL/GenBank/DDBJ whole genome shotgun (WGS) entry which is preliminary data.</text>
</comment>
<evidence type="ECO:0000313" key="4">
    <source>
        <dbReference type="Proteomes" id="UP001301958"/>
    </source>
</evidence>
<keyword evidence="4" id="KW-1185">Reference proteome</keyword>
<dbReference type="InterPro" id="IPR058334">
    <property type="entry name" value="DUF8021"/>
</dbReference>
<dbReference type="Proteomes" id="UP001301958">
    <property type="component" value="Unassembled WGS sequence"/>
</dbReference>
<sequence length="283" mass="31006">MLSLLTLTLVLTTPSTSQTTPTCSKFSLQEASSRYIATQSTGSLTYLQPLLSPNTTFLENNLPLNISTSTTLTSPAHIDRNQTIYDVIQCAIFTSLTITDPISPRVIGAQIFLSPSSPPSILKIDRVHTTPGDWLFNATGTLFYSQRENWSEIPPAERDSRETIKAAADAYFDIFKDASVNVPWGTPCTRLEGGAYTGRGLPSDSCNIGVIQSYDMPNRRYVIDETVGAVSVLVEFGSIGNAPDSHLFRVEGGKLRRIHTMTYCERKPNCGYELPGGLSPRED</sequence>
<keyword evidence="1" id="KW-0732">Signal</keyword>
<protein>
    <recommendedName>
        <fullName evidence="2">DUF8021 domain-containing protein</fullName>
    </recommendedName>
</protein>
<evidence type="ECO:0000256" key="1">
    <source>
        <dbReference type="SAM" id="SignalP"/>
    </source>
</evidence>
<evidence type="ECO:0000259" key="2">
    <source>
        <dbReference type="Pfam" id="PF26061"/>
    </source>
</evidence>
<dbReference type="EMBL" id="MU865533">
    <property type="protein sequence ID" value="KAK4221583.1"/>
    <property type="molecule type" value="Genomic_DNA"/>
</dbReference>
<dbReference type="Pfam" id="PF26061">
    <property type="entry name" value="DUF8021"/>
    <property type="match status" value="1"/>
</dbReference>
<accession>A0AAN6YLR3</accession>
<feature type="domain" description="DUF8021" evidence="2">
    <location>
        <begin position="157"/>
        <end position="262"/>
    </location>
</feature>
<reference evidence="3" key="2">
    <citation type="submission" date="2023-05" db="EMBL/GenBank/DDBJ databases">
        <authorList>
            <consortium name="Lawrence Berkeley National Laboratory"/>
            <person name="Steindorff A."/>
            <person name="Hensen N."/>
            <person name="Bonometti L."/>
            <person name="Westerberg I."/>
            <person name="Brannstrom I.O."/>
            <person name="Guillou S."/>
            <person name="Cros-Aarteil S."/>
            <person name="Calhoun S."/>
            <person name="Haridas S."/>
            <person name="Kuo A."/>
            <person name="Mondo S."/>
            <person name="Pangilinan J."/>
            <person name="Riley R."/>
            <person name="Labutti K."/>
            <person name="Andreopoulos B."/>
            <person name="Lipzen A."/>
            <person name="Chen C."/>
            <person name="Yanf M."/>
            <person name="Daum C."/>
            <person name="Ng V."/>
            <person name="Clum A."/>
            <person name="Ohm R."/>
            <person name="Martin F."/>
            <person name="Silar P."/>
            <person name="Natvig D."/>
            <person name="Lalanne C."/>
            <person name="Gautier V."/>
            <person name="Ament-Velasquez S.L."/>
            <person name="Kruys A."/>
            <person name="Hutchinson M.I."/>
            <person name="Powell A.J."/>
            <person name="Barry K."/>
            <person name="Miller A.N."/>
            <person name="Grigoriev I.V."/>
            <person name="Debuchy R."/>
            <person name="Gladieux P."/>
            <person name="Thoren M.H."/>
            <person name="Johannesson H."/>
        </authorList>
    </citation>
    <scope>NUCLEOTIDE SEQUENCE</scope>
    <source>
        <strain evidence="3">CBS 990.96</strain>
    </source>
</reference>
<feature type="signal peptide" evidence="1">
    <location>
        <begin position="1"/>
        <end position="17"/>
    </location>
</feature>
<organism evidence="3 4">
    <name type="scientific">Podospora fimiseda</name>
    <dbReference type="NCBI Taxonomy" id="252190"/>
    <lineage>
        <taxon>Eukaryota</taxon>
        <taxon>Fungi</taxon>
        <taxon>Dikarya</taxon>
        <taxon>Ascomycota</taxon>
        <taxon>Pezizomycotina</taxon>
        <taxon>Sordariomycetes</taxon>
        <taxon>Sordariomycetidae</taxon>
        <taxon>Sordariales</taxon>
        <taxon>Podosporaceae</taxon>
        <taxon>Podospora</taxon>
    </lineage>
</organism>